<sequence length="1239" mass="140840">MPPAAPRRPKSRDDFEIAIICALTLEADAVIASFDHHWDEDSGPSFGKARGDPNSYTTGVIGCHNVVLAHLPGMGKVAAGNIAAFCRMSFPNINLALVVGICGGAPWYEDTAIFLGDIIISTGVVQYDFGRRFPDKFEMKDTLSESLGRPNLEIRSLLAKLRTSRQREKLKRASRDFIGRVPDAYPGRSKDVLFPEAYRHKHQDSIECSVCASCSADADTVCSESLKATCEELGCDRKQIIRQIPSDKDEREPSLMIHFGTFASGDTVMKSGKDRDRLIRERNVIGFEMESVGVWEVFPCVVIKSVCDYADSHKNKDWQHYSAVCAAACTKAFLGYWNSSKKTLDSKLEEEELRERILKSLHYPEMNERKSIVASKTPSTLEWIFGGSRPQTFDSVSTSSDDEEIGKAPMQKLRLPLMARLERHYGPPYIARTTSSTEATDGSTDEDSGPEEHSDKVGNSYNHQEKLPHSPSLPKVHNVSQGEETLEHPGSERRRRDFKTWLTSEHPIYWISGKPGSGKSTLMKFLLCDPRTLAGLEQWHEDVVVLSHFFWKSGSLMQQSFKGLVCSIAYQLLSNDPNALVYFDDTHVAMRRSSPSDWDQEELCKLLYRYRNQASQAICIFIDALDEALPGKNMLDTLQFIKSVVSPKIKVCISSRPEPLFTLQFSKNPHLHMHELTKLDIFQYSKTTLRQSTDIEYRKLYLSELAWQVAELAEGIFIWAVLVTQSLVRGVNYGESDQEITQRLNDMPKDLMSLYRDILRRSAEDLLIYRKYVSTAINLMRIALTRKSPFSQVTTFDCMMVMEPDLLESYAVLGHQVSKAELDAKTELMGKRLNSGCPGLIEVIPSSGIVVFTHRSAKEFIFEAEEGQRLWLPYDIPRAELLCRSFKAILAMNRFKSMWDLEDFLKMLYKWDKSQKFRTGIYNHFLKLTLGSYKKGFISPPPGYNDTEVSPKDSAERFMLTALCCGHRSFVLGTLKTLEPRVSHDMICCILKLLCDFDRPGTLYVIKCIFEQGYSPNWTIPGTNISHPMGSLWFKSLISILKSVIRQRTYYFHDDMVGLSTRVTGIFQTFRRAGAHMAATFPIHLETQTHRHHINTFFRPVDALGPEPGHSLMGCARFMIIEIDARTLMHYIMTWIQRDTMLARPPTDPVQTDYMRVLAFGTPTSRHLYIVESESISARLAKPAEAALKFRGARSSSLDDKLKKILDKCDTDMAELRSYCRLTKNDYFWQGYRIWSPPV</sequence>
<dbReference type="PANTHER" id="PTHR46082">
    <property type="entry name" value="ATP/GTP-BINDING PROTEIN-RELATED"/>
    <property type="match status" value="1"/>
</dbReference>
<dbReference type="AlphaFoldDB" id="A0A8H5NK17"/>
<dbReference type="OrthoDB" id="20872at2759"/>
<evidence type="ECO:0008006" key="7">
    <source>
        <dbReference type="Google" id="ProtNLM"/>
    </source>
</evidence>
<dbReference type="InterPro" id="IPR056884">
    <property type="entry name" value="NPHP3-like_N"/>
</dbReference>
<gene>
    <name evidence="5" type="ORF">FPHYL_2117</name>
</gene>
<feature type="domain" description="Nucleoside phosphorylase" evidence="3">
    <location>
        <begin position="16"/>
        <end position="320"/>
    </location>
</feature>
<reference evidence="5 6" key="1">
    <citation type="submission" date="2020-05" db="EMBL/GenBank/DDBJ databases">
        <title>Identification and distribution of gene clusters putatively required for synthesis of sphingolipid metabolism inhibitors in phylogenetically diverse species of the filamentous fungus Fusarium.</title>
        <authorList>
            <person name="Kim H.-S."/>
            <person name="Busman M."/>
            <person name="Brown D.W."/>
            <person name="Divon H."/>
            <person name="Uhlig S."/>
            <person name="Proctor R.H."/>
        </authorList>
    </citation>
    <scope>NUCLEOTIDE SEQUENCE [LARGE SCALE GENOMIC DNA]</scope>
    <source>
        <strain evidence="5 6">NRRL 13617</strain>
    </source>
</reference>
<dbReference type="Pfam" id="PF24883">
    <property type="entry name" value="NPHP3_N"/>
    <property type="match status" value="1"/>
</dbReference>
<evidence type="ECO:0000256" key="1">
    <source>
        <dbReference type="ARBA" id="ARBA00022737"/>
    </source>
</evidence>
<organism evidence="5 6">
    <name type="scientific">Fusarium phyllophilum</name>
    <dbReference type="NCBI Taxonomy" id="47803"/>
    <lineage>
        <taxon>Eukaryota</taxon>
        <taxon>Fungi</taxon>
        <taxon>Dikarya</taxon>
        <taxon>Ascomycota</taxon>
        <taxon>Pezizomycotina</taxon>
        <taxon>Sordariomycetes</taxon>
        <taxon>Hypocreomycetidae</taxon>
        <taxon>Hypocreales</taxon>
        <taxon>Nectriaceae</taxon>
        <taxon>Fusarium</taxon>
        <taxon>Fusarium fujikuroi species complex</taxon>
    </lineage>
</organism>
<comment type="caution">
    <text evidence="5">The sequence shown here is derived from an EMBL/GenBank/DDBJ whole genome shotgun (WGS) entry which is preliminary data.</text>
</comment>
<accession>A0A8H5NK17</accession>
<evidence type="ECO:0000256" key="2">
    <source>
        <dbReference type="SAM" id="MobiDB-lite"/>
    </source>
</evidence>
<feature type="compositionally biased region" description="Basic and acidic residues" evidence="2">
    <location>
        <begin position="485"/>
        <end position="494"/>
    </location>
</feature>
<keyword evidence="6" id="KW-1185">Reference proteome</keyword>
<dbReference type="SUPFAM" id="SSF53167">
    <property type="entry name" value="Purine and uridine phosphorylases"/>
    <property type="match status" value="1"/>
</dbReference>
<dbReference type="InterPro" id="IPR035994">
    <property type="entry name" value="Nucleoside_phosphorylase_sf"/>
</dbReference>
<protein>
    <recommendedName>
        <fullName evidence="7">Nucleoside phosphorylase domain-containing protein</fullName>
    </recommendedName>
</protein>
<dbReference type="GO" id="GO:0009116">
    <property type="term" value="P:nucleoside metabolic process"/>
    <property type="evidence" value="ECO:0007669"/>
    <property type="project" value="InterPro"/>
</dbReference>
<name>A0A8H5NK17_9HYPO</name>
<dbReference type="EMBL" id="JAAOAQ010000063">
    <property type="protein sequence ID" value="KAF5569302.1"/>
    <property type="molecule type" value="Genomic_DNA"/>
</dbReference>
<proteinExistence type="predicted"/>
<dbReference type="Pfam" id="PF01048">
    <property type="entry name" value="PNP_UDP_1"/>
    <property type="match status" value="1"/>
</dbReference>
<evidence type="ECO:0000313" key="5">
    <source>
        <dbReference type="EMBL" id="KAF5569302.1"/>
    </source>
</evidence>
<dbReference type="InterPro" id="IPR000845">
    <property type="entry name" value="Nucleoside_phosphorylase_d"/>
</dbReference>
<dbReference type="Gene3D" id="3.40.50.300">
    <property type="entry name" value="P-loop containing nucleotide triphosphate hydrolases"/>
    <property type="match status" value="1"/>
</dbReference>
<feature type="compositionally biased region" description="Polar residues" evidence="2">
    <location>
        <begin position="432"/>
        <end position="442"/>
    </location>
</feature>
<dbReference type="PANTHER" id="PTHR46082:SF6">
    <property type="entry name" value="AAA+ ATPASE DOMAIN-CONTAINING PROTEIN-RELATED"/>
    <property type="match status" value="1"/>
</dbReference>
<evidence type="ECO:0000313" key="6">
    <source>
        <dbReference type="Proteomes" id="UP000582016"/>
    </source>
</evidence>
<dbReference type="InterPro" id="IPR053137">
    <property type="entry name" value="NLR-like"/>
</dbReference>
<dbReference type="Proteomes" id="UP000582016">
    <property type="component" value="Unassembled WGS sequence"/>
</dbReference>
<dbReference type="InterPro" id="IPR027417">
    <property type="entry name" value="P-loop_NTPase"/>
</dbReference>
<dbReference type="Gene3D" id="3.40.50.1580">
    <property type="entry name" value="Nucleoside phosphorylase domain"/>
    <property type="match status" value="1"/>
</dbReference>
<feature type="domain" description="Nephrocystin 3-like N-terminal" evidence="4">
    <location>
        <begin position="495"/>
        <end position="656"/>
    </location>
</feature>
<feature type="region of interest" description="Disordered" evidence="2">
    <location>
        <begin position="428"/>
        <end position="494"/>
    </location>
</feature>
<evidence type="ECO:0000259" key="4">
    <source>
        <dbReference type="Pfam" id="PF24883"/>
    </source>
</evidence>
<dbReference type="GO" id="GO:0003824">
    <property type="term" value="F:catalytic activity"/>
    <property type="evidence" value="ECO:0007669"/>
    <property type="project" value="InterPro"/>
</dbReference>
<keyword evidence="1" id="KW-0677">Repeat</keyword>
<dbReference type="SUPFAM" id="SSF52540">
    <property type="entry name" value="P-loop containing nucleoside triphosphate hydrolases"/>
    <property type="match status" value="1"/>
</dbReference>
<evidence type="ECO:0000259" key="3">
    <source>
        <dbReference type="Pfam" id="PF01048"/>
    </source>
</evidence>